<evidence type="ECO:0000313" key="2">
    <source>
        <dbReference type="Proteomes" id="UP000269115"/>
    </source>
</evidence>
<organism evidence="1 2">
    <name type="scientific">Pseudomonas putida</name>
    <name type="common">Arthrobacter siderocapsulatus</name>
    <dbReference type="NCBI Taxonomy" id="303"/>
    <lineage>
        <taxon>Bacteria</taxon>
        <taxon>Pseudomonadati</taxon>
        <taxon>Pseudomonadota</taxon>
        <taxon>Gammaproteobacteria</taxon>
        <taxon>Pseudomonadales</taxon>
        <taxon>Pseudomonadaceae</taxon>
        <taxon>Pseudomonas</taxon>
    </lineage>
</organism>
<dbReference type="AlphaFoldDB" id="A0A9X8EEI9"/>
<evidence type="ECO:0000313" key="1">
    <source>
        <dbReference type="EMBL" id="ROQ47985.1"/>
    </source>
</evidence>
<dbReference type="EMBL" id="RJUR01000015">
    <property type="protein sequence ID" value="ROQ47985.1"/>
    <property type="molecule type" value="Genomic_DNA"/>
</dbReference>
<accession>A0A9X8EEI9</accession>
<sequence>MLHIAPLLNYNDAVRRCGAHYTDALEGCKAPFRKNLKNFKSLFLGLFWHHSRALTGLSKPRISGFNTAMPN</sequence>
<proteinExistence type="predicted"/>
<reference evidence="1 2" key="1">
    <citation type="submission" date="2018-11" db="EMBL/GenBank/DDBJ databases">
        <title>Genomic analyses of the natural microbiome of Caenorhabditis elegans.</title>
        <authorList>
            <person name="Samuel B."/>
        </authorList>
    </citation>
    <scope>NUCLEOTIDE SEQUENCE [LARGE SCALE GENOMIC DNA]</scope>
    <source>
        <strain evidence="1 2">BIGb0473</strain>
    </source>
</reference>
<comment type="caution">
    <text evidence="1">The sequence shown here is derived from an EMBL/GenBank/DDBJ whole genome shotgun (WGS) entry which is preliminary data.</text>
</comment>
<protein>
    <submittedName>
        <fullName evidence="1">Uncharacterized protein</fullName>
    </submittedName>
</protein>
<gene>
    <name evidence="1" type="ORF">EDF85_3713</name>
</gene>
<dbReference type="Proteomes" id="UP000269115">
    <property type="component" value="Unassembled WGS sequence"/>
</dbReference>
<name>A0A9X8EEI9_PSEPU</name>